<dbReference type="Proteomes" id="UP000239649">
    <property type="component" value="Unassembled WGS sequence"/>
</dbReference>
<keyword evidence="8" id="KW-1185">Reference proteome</keyword>
<evidence type="ECO:0000256" key="2">
    <source>
        <dbReference type="ARBA" id="ARBA00008105"/>
    </source>
</evidence>
<dbReference type="AlphaFoldDB" id="A0A2P6V8U1"/>
<gene>
    <name evidence="7" type="ORF">C2E20_6030</name>
</gene>
<evidence type="ECO:0000256" key="4">
    <source>
        <dbReference type="ARBA" id="ARBA00023242"/>
    </source>
</evidence>
<feature type="region of interest" description="Disordered" evidence="6">
    <location>
        <begin position="1"/>
        <end position="30"/>
    </location>
</feature>
<comment type="caution">
    <text evidence="7">The sequence shown here is derived from an EMBL/GenBank/DDBJ whole genome shotgun (WGS) entry which is preliminary data.</text>
</comment>
<evidence type="ECO:0000256" key="6">
    <source>
        <dbReference type="SAM" id="MobiDB-lite"/>
    </source>
</evidence>
<sequence>MSSLRNAAKRKEHKERSQPGARLSRHGLLEKHKDYVVRAKDFHKKEATLKQLRRKAEERNPDEFYFGMEKAGTKEGVHIAPTAEANKYSQEELRLMKTQDVGYLTLKAQTEAKKVERMQQSLHLLGAPPANQHVVFVDGEEEAEQFDAARHFDTAPELLGRAYNRPRLSQLADARAVSAGEGAAAAVARIEKKRAGAYRELVERQQRHQKLGGLAQQMSYDKQVMGKGRKRKLQPSEAGGEHGVFVWKAERKR</sequence>
<evidence type="ECO:0000313" key="8">
    <source>
        <dbReference type="Proteomes" id="UP000239649"/>
    </source>
</evidence>
<evidence type="ECO:0000256" key="5">
    <source>
        <dbReference type="PIRNR" id="PIRNR015952"/>
    </source>
</evidence>
<comment type="subunit">
    <text evidence="5">Component of the ribosomal small subunit (SSU) processome.</text>
</comment>
<evidence type="ECO:0000256" key="1">
    <source>
        <dbReference type="ARBA" id="ARBA00004604"/>
    </source>
</evidence>
<protein>
    <recommendedName>
        <fullName evidence="5">U3 small nucleolar RNA-associated protein 11</fullName>
        <shortName evidence="5">U3 snoRNA-associated protein 11</shortName>
    </recommendedName>
</protein>
<dbReference type="STRING" id="554055.A0A2P6V8U1"/>
<dbReference type="InterPro" id="IPR007144">
    <property type="entry name" value="SSU_processome_Utp11"/>
</dbReference>
<reference evidence="7 8" key="1">
    <citation type="journal article" date="2018" name="Plant J.">
        <title>Genome sequences of Chlorella sorokiniana UTEX 1602 and Micractinium conductrix SAG 241.80: implications to maltose excretion by a green alga.</title>
        <authorList>
            <person name="Arriola M.B."/>
            <person name="Velmurugan N."/>
            <person name="Zhang Y."/>
            <person name="Plunkett M.H."/>
            <person name="Hondzo H."/>
            <person name="Barney B.M."/>
        </authorList>
    </citation>
    <scope>NUCLEOTIDE SEQUENCE [LARGE SCALE GENOMIC DNA]</scope>
    <source>
        <strain evidence="7 8">SAG 241.80</strain>
    </source>
</reference>
<comment type="subcellular location">
    <subcellularLocation>
        <location evidence="1 5">Nucleus</location>
        <location evidence="1 5">Nucleolus</location>
    </subcellularLocation>
</comment>
<dbReference type="EMBL" id="LHPF02000019">
    <property type="protein sequence ID" value="PSC70506.1"/>
    <property type="molecule type" value="Genomic_DNA"/>
</dbReference>
<feature type="region of interest" description="Disordered" evidence="6">
    <location>
        <begin position="51"/>
        <end position="71"/>
    </location>
</feature>
<evidence type="ECO:0000256" key="3">
    <source>
        <dbReference type="ARBA" id="ARBA00022552"/>
    </source>
</evidence>
<dbReference type="GO" id="GO:0006364">
    <property type="term" value="P:rRNA processing"/>
    <property type="evidence" value="ECO:0007669"/>
    <property type="project" value="UniProtKB-UniRule"/>
</dbReference>
<dbReference type="OrthoDB" id="29058at2759"/>
<proteinExistence type="inferred from homology"/>
<keyword evidence="4 5" id="KW-0539">Nucleus</keyword>
<comment type="function">
    <text evidence="5">Involved in nucleolar processing of pre-18S ribosomal RNA.</text>
</comment>
<organism evidence="7 8">
    <name type="scientific">Micractinium conductrix</name>
    <dbReference type="NCBI Taxonomy" id="554055"/>
    <lineage>
        <taxon>Eukaryota</taxon>
        <taxon>Viridiplantae</taxon>
        <taxon>Chlorophyta</taxon>
        <taxon>core chlorophytes</taxon>
        <taxon>Trebouxiophyceae</taxon>
        <taxon>Chlorellales</taxon>
        <taxon>Chlorellaceae</taxon>
        <taxon>Chlorella clade</taxon>
        <taxon>Micractinium</taxon>
    </lineage>
</organism>
<keyword evidence="3 5" id="KW-0698">rRNA processing</keyword>
<accession>A0A2P6V8U1</accession>
<dbReference type="PANTHER" id="PTHR12838:SF0">
    <property type="entry name" value="U3 SMALL NUCLEOLAR RNA-ASSOCIATED PROTEIN 11-RELATED"/>
    <property type="match status" value="1"/>
</dbReference>
<evidence type="ECO:0000313" key="7">
    <source>
        <dbReference type="EMBL" id="PSC70506.1"/>
    </source>
</evidence>
<dbReference type="PANTHER" id="PTHR12838">
    <property type="entry name" value="U3 SMALL NUCLEOLAR RNA-ASSOCIATED PROTEIN 11"/>
    <property type="match status" value="1"/>
</dbReference>
<dbReference type="GO" id="GO:0032040">
    <property type="term" value="C:small-subunit processome"/>
    <property type="evidence" value="ECO:0007669"/>
    <property type="project" value="UniProtKB-UniRule"/>
</dbReference>
<dbReference type="Pfam" id="PF03998">
    <property type="entry name" value="Utp11"/>
    <property type="match status" value="1"/>
</dbReference>
<feature type="region of interest" description="Disordered" evidence="6">
    <location>
        <begin position="208"/>
        <end position="253"/>
    </location>
</feature>
<feature type="compositionally biased region" description="Basic and acidic residues" evidence="6">
    <location>
        <begin position="51"/>
        <end position="62"/>
    </location>
</feature>
<name>A0A2P6V8U1_9CHLO</name>
<comment type="similarity">
    <text evidence="2 5">Belongs to the UTP11 family.</text>
</comment>
<dbReference type="PIRSF" id="PIRSF015952">
    <property type="entry name" value="U3snoRNP11"/>
    <property type="match status" value="1"/>
</dbReference>